<feature type="transmembrane region" description="Helical" evidence="7">
    <location>
        <begin position="67"/>
        <end position="93"/>
    </location>
</feature>
<evidence type="ECO:0000256" key="6">
    <source>
        <dbReference type="ARBA" id="ARBA00023136"/>
    </source>
</evidence>
<dbReference type="NCBIfam" id="TIGR01097">
    <property type="entry name" value="PhnE"/>
    <property type="match status" value="1"/>
</dbReference>
<dbReference type="EMBL" id="UINC01000677">
    <property type="protein sequence ID" value="SUZ59410.1"/>
    <property type="molecule type" value="Genomic_DNA"/>
</dbReference>
<keyword evidence="5 7" id="KW-1133">Transmembrane helix</keyword>
<dbReference type="GO" id="GO:0015416">
    <property type="term" value="F:ABC-type phosphonate transporter activity"/>
    <property type="evidence" value="ECO:0007669"/>
    <property type="project" value="InterPro"/>
</dbReference>
<feature type="domain" description="ABC transmembrane type-1" evidence="8">
    <location>
        <begin position="63"/>
        <end position="245"/>
    </location>
</feature>
<evidence type="ECO:0000256" key="4">
    <source>
        <dbReference type="ARBA" id="ARBA00022692"/>
    </source>
</evidence>
<feature type="transmembrane region" description="Helical" evidence="7">
    <location>
        <begin position="114"/>
        <end position="141"/>
    </location>
</feature>
<organism evidence="9">
    <name type="scientific">marine metagenome</name>
    <dbReference type="NCBI Taxonomy" id="408172"/>
    <lineage>
        <taxon>unclassified sequences</taxon>
        <taxon>metagenomes</taxon>
        <taxon>ecological metagenomes</taxon>
    </lineage>
</organism>
<dbReference type="CDD" id="cd06261">
    <property type="entry name" value="TM_PBP2"/>
    <property type="match status" value="1"/>
</dbReference>
<proteinExistence type="predicted"/>
<dbReference type="AlphaFoldDB" id="A0A381NXX4"/>
<dbReference type="InterPro" id="IPR005769">
    <property type="entry name" value="PhnE/PtxC"/>
</dbReference>
<keyword evidence="2" id="KW-0813">Transport</keyword>
<keyword evidence="6 7" id="KW-0472">Membrane</keyword>
<feature type="transmembrane region" description="Helical" evidence="7">
    <location>
        <begin position="201"/>
        <end position="220"/>
    </location>
</feature>
<dbReference type="Gene3D" id="1.10.3720.10">
    <property type="entry name" value="MetI-like"/>
    <property type="match status" value="1"/>
</dbReference>
<dbReference type="PROSITE" id="PS50928">
    <property type="entry name" value="ABC_TM1"/>
    <property type="match status" value="1"/>
</dbReference>
<dbReference type="InterPro" id="IPR035906">
    <property type="entry name" value="MetI-like_sf"/>
</dbReference>
<feature type="transmembrane region" description="Helical" evidence="7">
    <location>
        <begin position="9"/>
        <end position="28"/>
    </location>
</feature>
<dbReference type="GO" id="GO:0005886">
    <property type="term" value="C:plasma membrane"/>
    <property type="evidence" value="ECO:0007669"/>
    <property type="project" value="UniProtKB-SubCell"/>
</dbReference>
<evidence type="ECO:0000256" key="1">
    <source>
        <dbReference type="ARBA" id="ARBA00004651"/>
    </source>
</evidence>
<keyword evidence="3" id="KW-1003">Cell membrane</keyword>
<dbReference type="InterPro" id="IPR000515">
    <property type="entry name" value="MetI-like"/>
</dbReference>
<evidence type="ECO:0000256" key="5">
    <source>
        <dbReference type="ARBA" id="ARBA00022989"/>
    </source>
</evidence>
<dbReference type="Pfam" id="PF00528">
    <property type="entry name" value="BPD_transp_1"/>
    <property type="match status" value="1"/>
</dbReference>
<accession>A0A381NXX4</accession>
<feature type="transmembrane region" description="Helical" evidence="7">
    <location>
        <begin position="226"/>
        <end position="244"/>
    </location>
</feature>
<keyword evidence="4 7" id="KW-0812">Transmembrane</keyword>
<dbReference type="PANTHER" id="PTHR30043:SF1">
    <property type="entry name" value="ABC TRANSPORT SYSTEM PERMEASE PROTEIN P69"/>
    <property type="match status" value="1"/>
</dbReference>
<sequence length="253" mass="26555">MIESATHRWLIIGGLALYGLLAFVTVDIDPARIAEGLSRASAFFAGWLRPDFVTRWTDIRAGLLESLAMTAVATAVALLLSIPLGLAAARNLVPGPVYTAARSVLAVSRSFHEILVAILFVAMFGFGPFAGVVTLVVGSVGFLGKLLAEAVEEVDPAPLEALTAAGASWGSRVVFGVLPQVMPRVLGLALYRLDINFRESAVIGLVGAGGIGATLTTAFSRYEFESVSAILILIIGMVFGAEVVSGRLRQSLL</sequence>
<dbReference type="SUPFAM" id="SSF161098">
    <property type="entry name" value="MetI-like"/>
    <property type="match status" value="1"/>
</dbReference>
<evidence type="ECO:0000256" key="3">
    <source>
        <dbReference type="ARBA" id="ARBA00022475"/>
    </source>
</evidence>
<reference evidence="9" key="1">
    <citation type="submission" date="2018-05" db="EMBL/GenBank/DDBJ databases">
        <authorList>
            <person name="Lanie J.A."/>
            <person name="Ng W.-L."/>
            <person name="Kazmierczak K.M."/>
            <person name="Andrzejewski T.M."/>
            <person name="Davidsen T.M."/>
            <person name="Wayne K.J."/>
            <person name="Tettelin H."/>
            <person name="Glass J.I."/>
            <person name="Rusch D."/>
            <person name="Podicherti R."/>
            <person name="Tsui H.-C.T."/>
            <person name="Winkler M.E."/>
        </authorList>
    </citation>
    <scope>NUCLEOTIDE SEQUENCE</scope>
</reference>
<evidence type="ECO:0000259" key="8">
    <source>
        <dbReference type="PROSITE" id="PS50928"/>
    </source>
</evidence>
<evidence type="ECO:0000256" key="7">
    <source>
        <dbReference type="SAM" id="Phobius"/>
    </source>
</evidence>
<gene>
    <name evidence="9" type="ORF">METZ01_LOCUS12264</name>
</gene>
<evidence type="ECO:0000256" key="2">
    <source>
        <dbReference type="ARBA" id="ARBA00022448"/>
    </source>
</evidence>
<dbReference type="PANTHER" id="PTHR30043">
    <property type="entry name" value="PHOSPHONATES TRANSPORT SYSTEM PERMEASE PROTEIN"/>
    <property type="match status" value="1"/>
</dbReference>
<protein>
    <recommendedName>
        <fullName evidence="8">ABC transmembrane type-1 domain-containing protein</fullName>
    </recommendedName>
</protein>
<evidence type="ECO:0000313" key="9">
    <source>
        <dbReference type="EMBL" id="SUZ59410.1"/>
    </source>
</evidence>
<name>A0A381NXX4_9ZZZZ</name>
<comment type="subcellular location">
    <subcellularLocation>
        <location evidence="1">Cell membrane</location>
        <topology evidence="1">Multi-pass membrane protein</topology>
    </subcellularLocation>
</comment>